<name>A0ABU3CAN6_9FLAO</name>
<accession>A0ABU3CAN6</accession>
<keyword evidence="2" id="KW-1185">Reference proteome</keyword>
<gene>
    <name evidence="1" type="ORF">RM553_09725</name>
</gene>
<evidence type="ECO:0000313" key="1">
    <source>
        <dbReference type="EMBL" id="MDT0643105.1"/>
    </source>
</evidence>
<dbReference type="EMBL" id="JAVRHQ010000010">
    <property type="protein sequence ID" value="MDT0643105.1"/>
    <property type="molecule type" value="Genomic_DNA"/>
</dbReference>
<dbReference type="RefSeq" id="WP_311534727.1">
    <property type="nucleotide sequence ID" value="NZ_JAVRHQ010000010.1"/>
</dbReference>
<protein>
    <recommendedName>
        <fullName evidence="3">GIY-YIG homing endonuclease</fullName>
    </recommendedName>
</protein>
<organism evidence="1 2">
    <name type="scientific">Autumnicola tepida</name>
    <dbReference type="NCBI Taxonomy" id="3075595"/>
    <lineage>
        <taxon>Bacteria</taxon>
        <taxon>Pseudomonadati</taxon>
        <taxon>Bacteroidota</taxon>
        <taxon>Flavobacteriia</taxon>
        <taxon>Flavobacteriales</taxon>
        <taxon>Flavobacteriaceae</taxon>
        <taxon>Autumnicola</taxon>
    </lineage>
</organism>
<comment type="caution">
    <text evidence="1">The sequence shown here is derived from an EMBL/GenBank/DDBJ whole genome shotgun (WGS) entry which is preliminary data.</text>
</comment>
<evidence type="ECO:0000313" key="2">
    <source>
        <dbReference type="Proteomes" id="UP001262889"/>
    </source>
</evidence>
<dbReference type="Proteomes" id="UP001262889">
    <property type="component" value="Unassembled WGS sequence"/>
</dbReference>
<reference evidence="1 2" key="1">
    <citation type="submission" date="2023-09" db="EMBL/GenBank/DDBJ databases">
        <authorList>
            <person name="Rey-Velasco X."/>
        </authorList>
    </citation>
    <scope>NUCLEOTIDE SEQUENCE [LARGE SCALE GENOMIC DNA]</scope>
    <source>
        <strain evidence="1 2">F363</strain>
    </source>
</reference>
<proteinExistence type="predicted"/>
<sequence>MTYVSRLRNKKFATNYPNYVTGRTTKKQVIYIPTLVIHECLSRSEEEIRTKLNNWGHSHQMSTEDFLKKWREVNQENYHKFKNLFYLEPET</sequence>
<evidence type="ECO:0008006" key="3">
    <source>
        <dbReference type="Google" id="ProtNLM"/>
    </source>
</evidence>